<dbReference type="VEuPathDB" id="FungiDB:HCDG_04923"/>
<organism evidence="1 2">
    <name type="scientific">Ajellomyces capsulatus (strain H143)</name>
    <name type="common">Darling's disease fungus</name>
    <name type="synonym">Histoplasma capsulatum</name>
    <dbReference type="NCBI Taxonomy" id="544712"/>
    <lineage>
        <taxon>Eukaryota</taxon>
        <taxon>Fungi</taxon>
        <taxon>Dikarya</taxon>
        <taxon>Ascomycota</taxon>
        <taxon>Pezizomycotina</taxon>
        <taxon>Eurotiomycetes</taxon>
        <taxon>Eurotiomycetidae</taxon>
        <taxon>Onygenales</taxon>
        <taxon>Ajellomycetaceae</taxon>
        <taxon>Histoplasma</taxon>
    </lineage>
</organism>
<accession>C6HEQ6</accession>
<evidence type="ECO:0000313" key="2">
    <source>
        <dbReference type="Proteomes" id="UP000002624"/>
    </source>
</evidence>
<sequence length="207" mass="24236">MARFHHRLPVDALNSWFTSELLPTSVPPSVESHYSTHSDARSTINPDHHITYYYMACSSLSYRDLIYPGLPPPLEAPCRATCNPTPKTFQFQPFSCLSFKPSVLIKPWFYRSSTNLEMSAFETRLNFAGCWIKHMHLLSYGVKTKEFRSQCSQAMHYNNMDMYVFSSKFYRDTIARDDFSLESWFCTIRHLNKVFFLAGYFSVLLWQ</sequence>
<dbReference type="EMBL" id="GG692424">
    <property type="protein sequence ID" value="EER41277.1"/>
    <property type="molecule type" value="Genomic_DNA"/>
</dbReference>
<protein>
    <submittedName>
        <fullName evidence="1">Uncharacterized protein</fullName>
    </submittedName>
</protein>
<dbReference type="AlphaFoldDB" id="C6HEQ6"/>
<name>C6HEQ6_AJECH</name>
<proteinExistence type="predicted"/>
<dbReference type="HOGENOM" id="CLU_1326056_0_0_1"/>
<reference evidence="2" key="1">
    <citation type="submission" date="2009-05" db="EMBL/GenBank/DDBJ databases">
        <title>The genome sequence of Ajellomyces capsulatus strain H143.</title>
        <authorList>
            <person name="Champion M."/>
            <person name="Cuomo C.A."/>
            <person name="Ma L.-J."/>
            <person name="Henn M.R."/>
            <person name="Sil A."/>
            <person name="Goldman B."/>
            <person name="Young S.K."/>
            <person name="Kodira C.D."/>
            <person name="Zeng Q."/>
            <person name="Koehrsen M."/>
            <person name="Alvarado L."/>
            <person name="Berlin A.M."/>
            <person name="Borenstein D."/>
            <person name="Chen Z."/>
            <person name="Engels R."/>
            <person name="Freedman E."/>
            <person name="Gellesch M."/>
            <person name="Goldberg J."/>
            <person name="Griggs A."/>
            <person name="Gujja S."/>
            <person name="Heiman D.I."/>
            <person name="Hepburn T.A."/>
            <person name="Howarth C."/>
            <person name="Jen D."/>
            <person name="Larson L."/>
            <person name="Lewis B."/>
            <person name="Mehta T."/>
            <person name="Park D."/>
            <person name="Pearson M."/>
            <person name="Roberts A."/>
            <person name="Saif S."/>
            <person name="Shea T.D."/>
            <person name="Shenoy N."/>
            <person name="Sisk P."/>
            <person name="Stolte C."/>
            <person name="Sykes S."/>
            <person name="Walk T."/>
            <person name="White J."/>
            <person name="Yandava C."/>
            <person name="Klein B."/>
            <person name="McEwen J.G."/>
            <person name="Puccia R."/>
            <person name="Goldman G.H."/>
            <person name="Felipe M.S."/>
            <person name="Nino-Vega G."/>
            <person name="San-Blas G."/>
            <person name="Taylor J.W."/>
            <person name="Mendoza L."/>
            <person name="Galagan J.E."/>
            <person name="Nusbaum C."/>
            <person name="Birren B.W."/>
        </authorList>
    </citation>
    <scope>NUCLEOTIDE SEQUENCE [LARGE SCALE GENOMIC DNA]</scope>
    <source>
        <strain evidence="2">H143</strain>
    </source>
</reference>
<evidence type="ECO:0000313" key="1">
    <source>
        <dbReference type="EMBL" id="EER41277.1"/>
    </source>
</evidence>
<gene>
    <name evidence="1" type="ORF">HCDG_04923</name>
</gene>
<dbReference type="Proteomes" id="UP000002624">
    <property type="component" value="Unassembled WGS sequence"/>
</dbReference>